<organism evidence="11 12">
    <name type="scientific">Acrobeloides nanus</name>
    <dbReference type="NCBI Taxonomy" id="290746"/>
    <lineage>
        <taxon>Eukaryota</taxon>
        <taxon>Metazoa</taxon>
        <taxon>Ecdysozoa</taxon>
        <taxon>Nematoda</taxon>
        <taxon>Chromadorea</taxon>
        <taxon>Rhabditida</taxon>
        <taxon>Tylenchina</taxon>
        <taxon>Cephalobomorpha</taxon>
        <taxon>Cephaloboidea</taxon>
        <taxon>Cephalobidae</taxon>
        <taxon>Acrobeloides</taxon>
    </lineage>
</organism>
<dbReference type="PROSITE" id="PS51837">
    <property type="entry name" value="LITAF"/>
    <property type="match status" value="1"/>
</dbReference>
<feature type="region of interest" description="Disordered" evidence="8">
    <location>
        <begin position="1"/>
        <end position="78"/>
    </location>
</feature>
<name>A0A914DWH4_9BILA</name>
<keyword evidence="9" id="KW-1133">Transmembrane helix</keyword>
<accession>A0A914DWH4</accession>
<keyword evidence="9" id="KW-0812">Transmembrane</keyword>
<dbReference type="PANTHER" id="PTHR23292:SF6">
    <property type="entry name" value="FI16602P1-RELATED"/>
    <property type="match status" value="1"/>
</dbReference>
<dbReference type="InterPro" id="IPR037519">
    <property type="entry name" value="LITAF_fam"/>
</dbReference>
<keyword evidence="7 9" id="KW-0472">Membrane</keyword>
<protein>
    <submittedName>
        <fullName evidence="12">LITAF domain-containing protein</fullName>
    </submittedName>
</protein>
<dbReference type="GO" id="GO:0008270">
    <property type="term" value="F:zinc ion binding"/>
    <property type="evidence" value="ECO:0007669"/>
    <property type="project" value="TreeGrafter"/>
</dbReference>
<feature type="compositionally biased region" description="Pro residues" evidence="8">
    <location>
        <begin position="36"/>
        <end position="46"/>
    </location>
</feature>
<evidence type="ECO:0000256" key="9">
    <source>
        <dbReference type="SAM" id="Phobius"/>
    </source>
</evidence>
<dbReference type="GO" id="GO:0005765">
    <property type="term" value="C:lysosomal membrane"/>
    <property type="evidence" value="ECO:0007669"/>
    <property type="project" value="UniProtKB-SubCell"/>
</dbReference>
<feature type="domain" description="LITAF" evidence="10">
    <location>
        <begin position="78"/>
        <end position="163"/>
    </location>
</feature>
<dbReference type="WBParaSite" id="ACRNAN_scaffold4520.g30386.t2">
    <property type="protein sequence ID" value="ACRNAN_scaffold4520.g30386.t2"/>
    <property type="gene ID" value="ACRNAN_scaffold4520.g30386"/>
</dbReference>
<dbReference type="Pfam" id="PF10601">
    <property type="entry name" value="zf-LITAF-like"/>
    <property type="match status" value="1"/>
</dbReference>
<reference evidence="12" key="1">
    <citation type="submission" date="2022-11" db="UniProtKB">
        <authorList>
            <consortium name="WormBaseParasite"/>
        </authorList>
    </citation>
    <scope>IDENTIFICATION</scope>
</reference>
<keyword evidence="5" id="KW-0479">Metal-binding</keyword>
<dbReference type="SMART" id="SM00714">
    <property type="entry name" value="LITAF"/>
    <property type="match status" value="1"/>
</dbReference>
<evidence type="ECO:0000256" key="7">
    <source>
        <dbReference type="ARBA" id="ARBA00023136"/>
    </source>
</evidence>
<comment type="similarity">
    <text evidence="4">Belongs to the CDIP1/LITAF family.</text>
</comment>
<proteinExistence type="inferred from homology"/>
<evidence type="ECO:0000256" key="2">
    <source>
        <dbReference type="ARBA" id="ARBA00004481"/>
    </source>
</evidence>
<sequence>MSNQEAPPPYGEVKSNNPTAPLLHDEEKKSNMYPNPNTPYPPPPHGAPTHSNVGFATQHQPNFGGPPPNLGGPPPPTTQTTFVYVADHSFGPKSIQMTCPHCHQQVVTRVKYNPGLLTWLLVGGCIVFGFWLGCCLIPLCIDDCQDVEHFCPNCKSYLGQYKRI</sequence>
<keyword evidence="11" id="KW-1185">Reference proteome</keyword>
<evidence type="ECO:0000313" key="12">
    <source>
        <dbReference type="WBParaSite" id="ACRNAN_scaffold4520.g30386.t2"/>
    </source>
</evidence>
<dbReference type="Proteomes" id="UP000887540">
    <property type="component" value="Unplaced"/>
</dbReference>
<evidence type="ECO:0000256" key="8">
    <source>
        <dbReference type="SAM" id="MobiDB-lite"/>
    </source>
</evidence>
<keyword evidence="6" id="KW-0862">Zinc</keyword>
<feature type="transmembrane region" description="Helical" evidence="9">
    <location>
        <begin position="116"/>
        <end position="139"/>
    </location>
</feature>
<evidence type="ECO:0000256" key="6">
    <source>
        <dbReference type="ARBA" id="ARBA00022833"/>
    </source>
</evidence>
<evidence type="ECO:0000259" key="10">
    <source>
        <dbReference type="PROSITE" id="PS51837"/>
    </source>
</evidence>
<evidence type="ECO:0000313" key="11">
    <source>
        <dbReference type="Proteomes" id="UP000887540"/>
    </source>
</evidence>
<feature type="compositionally biased region" description="Pro residues" evidence="8">
    <location>
        <begin position="1"/>
        <end position="10"/>
    </location>
</feature>
<dbReference type="GO" id="GO:0031902">
    <property type="term" value="C:late endosome membrane"/>
    <property type="evidence" value="ECO:0007669"/>
    <property type="project" value="UniProtKB-SubCell"/>
</dbReference>
<comment type="subcellular location">
    <subcellularLocation>
        <location evidence="2">Endosome membrane</location>
        <topology evidence="2">Peripheral membrane protein</topology>
    </subcellularLocation>
    <subcellularLocation>
        <location evidence="1">Late endosome membrane</location>
    </subcellularLocation>
    <subcellularLocation>
        <location evidence="3">Lysosome membrane</location>
        <topology evidence="3">Peripheral membrane protein</topology>
        <orientation evidence="3">Cytoplasmic side</orientation>
    </subcellularLocation>
</comment>
<dbReference type="InterPro" id="IPR006629">
    <property type="entry name" value="LITAF"/>
</dbReference>
<evidence type="ECO:0000256" key="5">
    <source>
        <dbReference type="ARBA" id="ARBA00022723"/>
    </source>
</evidence>
<evidence type="ECO:0000256" key="3">
    <source>
        <dbReference type="ARBA" id="ARBA00004630"/>
    </source>
</evidence>
<feature type="compositionally biased region" description="Pro residues" evidence="8">
    <location>
        <begin position="64"/>
        <end position="77"/>
    </location>
</feature>
<evidence type="ECO:0000256" key="1">
    <source>
        <dbReference type="ARBA" id="ARBA00004414"/>
    </source>
</evidence>
<evidence type="ECO:0000256" key="4">
    <source>
        <dbReference type="ARBA" id="ARBA00005975"/>
    </source>
</evidence>
<dbReference type="PANTHER" id="PTHR23292">
    <property type="entry name" value="LIPOPOLYSACCHARIDE-INDUCED TUMOR NECROSIS FACTOR-ALPHA FACTOR"/>
    <property type="match status" value="1"/>
</dbReference>
<dbReference type="AlphaFoldDB" id="A0A914DWH4"/>